<accession>A0A1V6RMC1</accession>
<dbReference type="GO" id="GO:0046872">
    <property type="term" value="F:metal ion binding"/>
    <property type="evidence" value="ECO:0007669"/>
    <property type="project" value="UniProtKB-KW"/>
</dbReference>
<dbReference type="InterPro" id="IPR008949">
    <property type="entry name" value="Isoprenoid_synthase_dom_sf"/>
</dbReference>
<keyword evidence="4" id="KW-0479">Metal-binding</keyword>
<dbReference type="Proteomes" id="UP000191518">
    <property type="component" value="Unassembled WGS sequence"/>
</dbReference>
<dbReference type="GO" id="GO:0010333">
    <property type="term" value="F:terpene synthase activity"/>
    <property type="evidence" value="ECO:0007669"/>
    <property type="project" value="InterPro"/>
</dbReference>
<dbReference type="EMBL" id="MDYP01000037">
    <property type="protein sequence ID" value="OQE02925.1"/>
    <property type="molecule type" value="Genomic_DNA"/>
</dbReference>
<evidence type="ECO:0000256" key="2">
    <source>
        <dbReference type="ARBA" id="ARBA00006333"/>
    </source>
</evidence>
<dbReference type="OrthoDB" id="3004402at2759"/>
<gene>
    <name evidence="5" type="ORF">PENVUL_c037G07491</name>
</gene>
<dbReference type="EC" id="4.2.3.-" evidence="4"/>
<dbReference type="SUPFAM" id="SSF48576">
    <property type="entry name" value="Terpenoid synthases"/>
    <property type="match status" value="1"/>
</dbReference>
<comment type="caution">
    <text evidence="5">The sequence shown here is derived from an EMBL/GenBank/DDBJ whole genome shotgun (WGS) entry which is preliminary data.</text>
</comment>
<dbReference type="Pfam" id="PF19086">
    <property type="entry name" value="Terpene_syn_C_2"/>
    <property type="match status" value="1"/>
</dbReference>
<sequence length="340" mass="38949">MAPILTPVKALYSLLYFFGLETSSPALSPPPKALHEISSEFIPKCHPRVEEVSAEVNDYFLQHWPFENEKARKRFVAAGFSTVTCFYFPTAKDDRIHFACRLLTLLFLIDDILEDMSLEEGAKYNENLIPISRGEVLPNRDVPVEWITYDLWKSMRAYDKSLADEILEPVFTFMRAQTDKLRLNIQGLGPYLEYRERDVGKALLCALMRFSMDLHLTPAQLDSVKGVEQNCAKHLSIMNDVYSWDKELRASKTGHVEGAAICSAVQVLNQETDLPYEAVKKVLLLMCKGWETNHAVLVNELPDEWEVQTYAKGLEYQMSGNERWSQTTLRYHSVSDEPVL</sequence>
<keyword evidence="6" id="KW-1185">Reference proteome</keyword>
<dbReference type="AlphaFoldDB" id="A0A1V6RMC1"/>
<dbReference type="PANTHER" id="PTHR35201">
    <property type="entry name" value="TERPENE SYNTHASE"/>
    <property type="match status" value="1"/>
</dbReference>
<dbReference type="Gene3D" id="1.10.600.10">
    <property type="entry name" value="Farnesyl Diphosphate Synthase"/>
    <property type="match status" value="1"/>
</dbReference>
<evidence type="ECO:0000313" key="5">
    <source>
        <dbReference type="EMBL" id="OQE02925.1"/>
    </source>
</evidence>
<comment type="cofactor">
    <cofactor evidence="1 4">
        <name>Mg(2+)</name>
        <dbReference type="ChEBI" id="CHEBI:18420"/>
    </cofactor>
</comment>
<evidence type="ECO:0000313" key="6">
    <source>
        <dbReference type="Proteomes" id="UP000191518"/>
    </source>
</evidence>
<comment type="similarity">
    <text evidence="2 4">Belongs to the terpene synthase family.</text>
</comment>
<proteinExistence type="inferred from homology"/>
<evidence type="ECO:0000256" key="3">
    <source>
        <dbReference type="ARBA" id="ARBA00022842"/>
    </source>
</evidence>
<evidence type="ECO:0000256" key="1">
    <source>
        <dbReference type="ARBA" id="ARBA00001946"/>
    </source>
</evidence>
<organism evidence="5 6">
    <name type="scientific">Penicillium vulpinum</name>
    <dbReference type="NCBI Taxonomy" id="29845"/>
    <lineage>
        <taxon>Eukaryota</taxon>
        <taxon>Fungi</taxon>
        <taxon>Dikarya</taxon>
        <taxon>Ascomycota</taxon>
        <taxon>Pezizomycotina</taxon>
        <taxon>Eurotiomycetes</taxon>
        <taxon>Eurotiomycetidae</taxon>
        <taxon>Eurotiales</taxon>
        <taxon>Aspergillaceae</taxon>
        <taxon>Penicillium</taxon>
    </lineage>
</organism>
<reference evidence="6" key="1">
    <citation type="journal article" date="2017" name="Nat. Microbiol.">
        <title>Global analysis of biosynthetic gene clusters reveals vast potential of secondary metabolite production in Penicillium species.</title>
        <authorList>
            <person name="Nielsen J.C."/>
            <person name="Grijseels S."/>
            <person name="Prigent S."/>
            <person name="Ji B."/>
            <person name="Dainat J."/>
            <person name="Nielsen K.F."/>
            <person name="Frisvad J.C."/>
            <person name="Workman M."/>
            <person name="Nielsen J."/>
        </authorList>
    </citation>
    <scope>NUCLEOTIDE SEQUENCE [LARGE SCALE GENOMIC DNA]</scope>
    <source>
        <strain evidence="6">IBT 29486</strain>
    </source>
</reference>
<dbReference type="GO" id="GO:0008299">
    <property type="term" value="P:isoprenoid biosynthetic process"/>
    <property type="evidence" value="ECO:0007669"/>
    <property type="project" value="UniProtKB-ARBA"/>
</dbReference>
<evidence type="ECO:0000256" key="4">
    <source>
        <dbReference type="RuleBase" id="RU366034"/>
    </source>
</evidence>
<keyword evidence="4" id="KW-0456">Lyase</keyword>
<dbReference type="STRING" id="29845.A0A1V6RMC1"/>
<keyword evidence="3 4" id="KW-0460">Magnesium</keyword>
<protein>
    <recommendedName>
        <fullName evidence="4">Terpene synthase</fullName>
        <ecNumber evidence="4">4.2.3.-</ecNumber>
    </recommendedName>
</protein>
<dbReference type="PANTHER" id="PTHR35201:SF4">
    <property type="entry name" value="BETA-PINACENE SYNTHASE-RELATED"/>
    <property type="match status" value="1"/>
</dbReference>
<name>A0A1V6RMC1_9EURO</name>
<dbReference type="InterPro" id="IPR034686">
    <property type="entry name" value="Terpene_cyclase-like_2"/>
</dbReference>